<keyword evidence="2" id="KW-1185">Reference proteome</keyword>
<reference evidence="1 2" key="1">
    <citation type="journal article" date="2019" name="Commun. Biol.">
        <title>The bagworm genome reveals a unique fibroin gene that provides high tensile strength.</title>
        <authorList>
            <person name="Kono N."/>
            <person name="Nakamura H."/>
            <person name="Ohtoshi R."/>
            <person name="Tomita M."/>
            <person name="Numata K."/>
            <person name="Arakawa K."/>
        </authorList>
    </citation>
    <scope>NUCLEOTIDE SEQUENCE [LARGE SCALE GENOMIC DNA]</scope>
</reference>
<protein>
    <submittedName>
        <fullName evidence="1">Uncharacterized protein</fullName>
    </submittedName>
</protein>
<evidence type="ECO:0000313" key="1">
    <source>
        <dbReference type="EMBL" id="GBP17872.1"/>
    </source>
</evidence>
<accession>A0A4C1TV18</accession>
<name>A0A4C1TV18_EUMVA</name>
<sequence length="133" mass="14829">MTLSGDARCLYKVQGSPMIGEWLVLGGFLLLSLKPQYPMEMGDQSANISTIRTIKETLCNSLNEFAMLMNELSNDTSHHKIDEKKNSLLLCVEEGVMLGPPGKTLRQHGRPERNTWSTPDCVYPYVILPSACL</sequence>
<dbReference type="EMBL" id="BGZK01000091">
    <property type="protein sequence ID" value="GBP17872.1"/>
    <property type="molecule type" value="Genomic_DNA"/>
</dbReference>
<organism evidence="1 2">
    <name type="scientific">Eumeta variegata</name>
    <name type="common">Bagworm moth</name>
    <name type="synonym">Eumeta japonica</name>
    <dbReference type="NCBI Taxonomy" id="151549"/>
    <lineage>
        <taxon>Eukaryota</taxon>
        <taxon>Metazoa</taxon>
        <taxon>Ecdysozoa</taxon>
        <taxon>Arthropoda</taxon>
        <taxon>Hexapoda</taxon>
        <taxon>Insecta</taxon>
        <taxon>Pterygota</taxon>
        <taxon>Neoptera</taxon>
        <taxon>Endopterygota</taxon>
        <taxon>Lepidoptera</taxon>
        <taxon>Glossata</taxon>
        <taxon>Ditrysia</taxon>
        <taxon>Tineoidea</taxon>
        <taxon>Psychidae</taxon>
        <taxon>Oiketicinae</taxon>
        <taxon>Eumeta</taxon>
    </lineage>
</organism>
<proteinExistence type="predicted"/>
<comment type="caution">
    <text evidence="1">The sequence shown here is derived from an EMBL/GenBank/DDBJ whole genome shotgun (WGS) entry which is preliminary data.</text>
</comment>
<gene>
    <name evidence="1" type="ORF">EVAR_7865_1</name>
</gene>
<dbReference type="Proteomes" id="UP000299102">
    <property type="component" value="Unassembled WGS sequence"/>
</dbReference>
<evidence type="ECO:0000313" key="2">
    <source>
        <dbReference type="Proteomes" id="UP000299102"/>
    </source>
</evidence>
<dbReference type="AlphaFoldDB" id="A0A4C1TV18"/>